<accession>F4Q709</accession>
<dbReference type="AlphaFoldDB" id="F4Q709"/>
<organism evidence="1 2">
    <name type="scientific">Cavenderia fasciculata</name>
    <name type="common">Slime mold</name>
    <name type="synonym">Dictyostelium fasciculatum</name>
    <dbReference type="NCBI Taxonomy" id="261658"/>
    <lineage>
        <taxon>Eukaryota</taxon>
        <taxon>Amoebozoa</taxon>
        <taxon>Evosea</taxon>
        <taxon>Eumycetozoa</taxon>
        <taxon>Dictyostelia</taxon>
        <taxon>Acytosteliales</taxon>
        <taxon>Cavenderiaceae</taxon>
        <taxon>Cavenderia</taxon>
    </lineage>
</organism>
<name>F4Q709_CACFS</name>
<dbReference type="STRING" id="1054147.F4Q709"/>
<dbReference type="KEGG" id="dfa:DFA_09219"/>
<dbReference type="RefSeq" id="XP_004354575.1">
    <property type="nucleotide sequence ID" value="XM_004354523.1"/>
</dbReference>
<protein>
    <submittedName>
        <fullName evidence="1">Uncharacterized protein</fullName>
    </submittedName>
</protein>
<evidence type="ECO:0000313" key="1">
    <source>
        <dbReference type="EMBL" id="EGG16191.1"/>
    </source>
</evidence>
<evidence type="ECO:0000313" key="2">
    <source>
        <dbReference type="Proteomes" id="UP000007797"/>
    </source>
</evidence>
<keyword evidence="2" id="KW-1185">Reference proteome</keyword>
<gene>
    <name evidence="1" type="ORF">DFA_09219</name>
</gene>
<proteinExistence type="predicted"/>
<sequence>MIDSLVKHILNNKCLRVIIFQHVTGIHQQLGLQAVKSKDLESLYDYIKYGQTDLFIKHFDRLHQLILLLQVKKYRKIKDLDLSIINKSNYIERLYWIFDVVFEKNNHVAMKYLIDRLGSTKPLLDFKSYKPNFTTHCYKFTTEMFYVLRDSNFSTVIPFLQNEMINVVVKLCDSDQLESYLSKLVNPNLSSPTLRHPFQSSFSYLFANNNNKDIINTLIRMIDIFKRYSINVIGDVLIGAVESNHLKIIKWIVENVPNDELVAYCQDHIISNVIETHGKKEVLEMLSISDNPTRADWIGTNAIRQGNLDFVECILKTPLDNSHVIRMLVDTIVYGRLDCFELILSRKYQQEHLQLDDRIIIGDIPPECFSVGLVTRLVGLGFNVQLSDGMLATAIQVNQLDTLIGMDSPQLPLRFENFIKLLGYAIECNSLSSIDILLHHPRFKGLSDSTIIDIHCITLHTIPTIEYLIASSIIKFNWDSSSPVDYVLVAKVIRSVYRPDIIDHIQLVGIFLLANDIEWLFDQKIITPSSISKLLDGDRSSVLANLFNIACQAGHYKALDYLFDNCSTYQIANHLSLTSLAQITDDQQFERFWTKIGAMTETGIVSSTVRIISQIILSPKDIQCNPKRAKFMVDIYGTLYRSSQKNNNNNAVMKPIGCPSILALDHHRFVHYPTLIEVFCNSQKVDWIDNYSIQDRLIIFQKAIGFGYILPIPKFLDNNYNNNANGQSNQKDKCTLM</sequence>
<reference evidence="2" key="1">
    <citation type="journal article" date="2011" name="Genome Res.">
        <title>Phylogeny-wide analysis of social amoeba genomes highlights ancient origins for complex intercellular communication.</title>
        <authorList>
            <person name="Heidel A.J."/>
            <person name="Lawal H.M."/>
            <person name="Felder M."/>
            <person name="Schilde C."/>
            <person name="Helps N.R."/>
            <person name="Tunggal B."/>
            <person name="Rivero F."/>
            <person name="John U."/>
            <person name="Schleicher M."/>
            <person name="Eichinger L."/>
            <person name="Platzer M."/>
            <person name="Noegel A.A."/>
            <person name="Schaap P."/>
            <person name="Gloeckner G."/>
        </authorList>
    </citation>
    <scope>NUCLEOTIDE SEQUENCE [LARGE SCALE GENOMIC DNA]</scope>
    <source>
        <strain evidence="2">SH3</strain>
    </source>
</reference>
<dbReference type="Proteomes" id="UP000007797">
    <property type="component" value="Unassembled WGS sequence"/>
</dbReference>
<dbReference type="GeneID" id="14868238"/>
<dbReference type="EMBL" id="GL883024">
    <property type="protein sequence ID" value="EGG16191.1"/>
    <property type="molecule type" value="Genomic_DNA"/>
</dbReference>